<evidence type="ECO:0000313" key="2">
    <source>
        <dbReference type="Proteomes" id="UP001595916"/>
    </source>
</evidence>
<dbReference type="EMBL" id="JBHSHL010000008">
    <property type="protein sequence ID" value="MFC4803978.1"/>
    <property type="molecule type" value="Genomic_DNA"/>
</dbReference>
<dbReference type="Proteomes" id="UP001595916">
    <property type="component" value="Unassembled WGS sequence"/>
</dbReference>
<organism evidence="1 2">
    <name type="scientific">Filifactor villosus</name>
    <dbReference type="NCBI Taxonomy" id="29374"/>
    <lineage>
        <taxon>Bacteria</taxon>
        <taxon>Bacillati</taxon>
        <taxon>Bacillota</taxon>
        <taxon>Clostridia</taxon>
        <taxon>Peptostreptococcales</taxon>
        <taxon>Filifactoraceae</taxon>
        <taxon>Filifactor</taxon>
    </lineage>
</organism>
<protein>
    <recommendedName>
        <fullName evidence="3">DUF1490 domain-containing protein</fullName>
    </recommendedName>
</protein>
<proteinExistence type="predicted"/>
<dbReference type="RefSeq" id="WP_379787456.1">
    <property type="nucleotide sequence ID" value="NZ_JBHSHL010000008.1"/>
</dbReference>
<name>A0ABV9QJC5_9FIRM</name>
<evidence type="ECO:0000313" key="1">
    <source>
        <dbReference type="EMBL" id="MFC4803978.1"/>
    </source>
</evidence>
<reference evidence="2" key="1">
    <citation type="journal article" date="2019" name="Int. J. Syst. Evol. Microbiol.">
        <title>The Global Catalogue of Microorganisms (GCM) 10K type strain sequencing project: providing services to taxonomists for standard genome sequencing and annotation.</title>
        <authorList>
            <consortium name="The Broad Institute Genomics Platform"/>
            <consortium name="The Broad Institute Genome Sequencing Center for Infectious Disease"/>
            <person name="Wu L."/>
            <person name="Ma J."/>
        </authorList>
    </citation>
    <scope>NUCLEOTIDE SEQUENCE [LARGE SCALE GENOMIC DNA]</scope>
    <source>
        <strain evidence="2">CCUG 46385</strain>
    </source>
</reference>
<keyword evidence="2" id="KW-1185">Reference proteome</keyword>
<gene>
    <name evidence="1" type="ORF">ACFO4R_02680</name>
</gene>
<sequence length="82" mass="8954">MRNYVDRKNIAFLVGGVLLSALGASLKKSGSVRRLAVTSIAKGMKVQKEILSCYEGVKEEASDMFAEAEQQAKNTALDEIFE</sequence>
<accession>A0ABV9QJC5</accession>
<comment type="caution">
    <text evidence="1">The sequence shown here is derived from an EMBL/GenBank/DDBJ whole genome shotgun (WGS) entry which is preliminary data.</text>
</comment>
<evidence type="ECO:0008006" key="3">
    <source>
        <dbReference type="Google" id="ProtNLM"/>
    </source>
</evidence>